<geneLocation type="plasmid" evidence="1">
    <name>p17-15-vir-like</name>
</geneLocation>
<accession>A0A8B0STJ6</accession>
<keyword evidence="1" id="KW-0614">Plasmid</keyword>
<sequence length="78" mass="8798">MVVYRFFTSFFERLHAIRRQAVLPSLKGVLSTLLVGLVVDAEEGFLEVIGHGKCWDRLLYNLQRLFALRASGCRVASG</sequence>
<reference evidence="1" key="1">
    <citation type="submission" date="2020-01" db="EMBL/GenBank/DDBJ databases">
        <authorList>
            <person name="Qin S."/>
        </authorList>
    </citation>
    <scope>NUCLEOTIDE SEQUENCE</scope>
    <source>
        <strain evidence="1">CVir17-16-YZ6g</strain>
        <plasmid evidence="1">p17-15-vir-like</plasmid>
    </source>
</reference>
<protein>
    <submittedName>
        <fullName evidence="1">Uncharacterized protein</fullName>
    </submittedName>
</protein>
<organism evidence="1">
    <name type="scientific">Klebsiella pneumoniae</name>
    <dbReference type="NCBI Taxonomy" id="573"/>
    <lineage>
        <taxon>Bacteria</taxon>
        <taxon>Pseudomonadati</taxon>
        <taxon>Pseudomonadota</taxon>
        <taxon>Gammaproteobacteria</taxon>
        <taxon>Enterobacterales</taxon>
        <taxon>Enterobacteriaceae</taxon>
        <taxon>Klebsiella/Raoultella group</taxon>
        <taxon>Klebsiella</taxon>
        <taxon>Klebsiella pneumoniae complex</taxon>
    </lineage>
</organism>
<name>A0A8B0STJ6_KLEPN</name>
<dbReference type="EMBL" id="MN956836">
    <property type="protein sequence ID" value="QTX14329.1"/>
    <property type="molecule type" value="Genomic_DNA"/>
</dbReference>
<proteinExistence type="predicted"/>
<evidence type="ECO:0000313" key="1">
    <source>
        <dbReference type="EMBL" id="QTX14329.1"/>
    </source>
</evidence>
<dbReference type="AlphaFoldDB" id="A0A8B0STJ6"/>